<dbReference type="SUPFAM" id="SSF103025">
    <property type="entry name" value="Folate-binding domain"/>
    <property type="match status" value="1"/>
</dbReference>
<dbReference type="GO" id="GO:0016740">
    <property type="term" value="F:transferase activity"/>
    <property type="evidence" value="ECO:0007669"/>
    <property type="project" value="UniProtKB-KW"/>
</dbReference>
<reference evidence="2 3" key="1">
    <citation type="submission" date="2019-03" db="EMBL/GenBank/DDBJ databases">
        <title>Paraburkholderia sp. 4M-K11, isolated from subtropical forest soil.</title>
        <authorList>
            <person name="Gao Z.-H."/>
            <person name="Qiu L.-H."/>
        </authorList>
    </citation>
    <scope>NUCLEOTIDE SEQUENCE [LARGE SCALE GENOMIC DNA]</scope>
    <source>
        <strain evidence="2 3">4M-K11</strain>
    </source>
</reference>
<dbReference type="PANTHER" id="PTHR43757:SF2">
    <property type="entry name" value="AMINOMETHYLTRANSFERASE, MITOCHONDRIAL"/>
    <property type="match status" value="1"/>
</dbReference>
<dbReference type="RefSeq" id="WP_133200134.1">
    <property type="nucleotide sequence ID" value="NZ_JBHUCW010000008.1"/>
</dbReference>
<dbReference type="InterPro" id="IPR027266">
    <property type="entry name" value="TrmE/GcvT-like"/>
</dbReference>
<comment type="caution">
    <text evidence="2">The sequence shown here is derived from an EMBL/GenBank/DDBJ whole genome shotgun (WGS) entry which is preliminary data.</text>
</comment>
<name>A0A4R5LXY0_9BURK</name>
<keyword evidence="3" id="KW-1185">Reference proteome</keyword>
<keyword evidence="2" id="KW-0808">Transferase</keyword>
<dbReference type="EMBL" id="SMRP01000051">
    <property type="protein sequence ID" value="TDG17121.1"/>
    <property type="molecule type" value="Genomic_DNA"/>
</dbReference>
<dbReference type="InterPro" id="IPR006222">
    <property type="entry name" value="GCVT_N"/>
</dbReference>
<organism evidence="2 3">
    <name type="scientific">Paraburkholderia silviterrae</name>
    <dbReference type="NCBI Taxonomy" id="2528715"/>
    <lineage>
        <taxon>Bacteria</taxon>
        <taxon>Pseudomonadati</taxon>
        <taxon>Pseudomonadota</taxon>
        <taxon>Betaproteobacteria</taxon>
        <taxon>Burkholderiales</taxon>
        <taxon>Burkholderiaceae</taxon>
        <taxon>Paraburkholderia</taxon>
    </lineage>
</organism>
<protein>
    <submittedName>
        <fullName evidence="2">Aminomethyl transferase family protein</fullName>
    </submittedName>
</protein>
<gene>
    <name evidence="2" type="ORF">EYW47_39005</name>
</gene>
<dbReference type="Proteomes" id="UP000295722">
    <property type="component" value="Unassembled WGS sequence"/>
</dbReference>
<evidence type="ECO:0000259" key="1">
    <source>
        <dbReference type="Pfam" id="PF01571"/>
    </source>
</evidence>
<evidence type="ECO:0000313" key="3">
    <source>
        <dbReference type="Proteomes" id="UP000295722"/>
    </source>
</evidence>
<dbReference type="Pfam" id="PF01571">
    <property type="entry name" value="GCV_T"/>
    <property type="match status" value="1"/>
</dbReference>
<evidence type="ECO:0000313" key="2">
    <source>
        <dbReference type="EMBL" id="TDG17121.1"/>
    </source>
</evidence>
<dbReference type="AlphaFoldDB" id="A0A4R5LXY0"/>
<proteinExistence type="predicted"/>
<dbReference type="Gene3D" id="3.30.1360.120">
    <property type="entry name" value="Probable tRNA modification gtpase trme, domain 1"/>
    <property type="match status" value="1"/>
</dbReference>
<dbReference type="PANTHER" id="PTHR43757">
    <property type="entry name" value="AMINOMETHYLTRANSFERASE"/>
    <property type="match status" value="1"/>
</dbReference>
<dbReference type="OrthoDB" id="9774591at2"/>
<dbReference type="InterPro" id="IPR028896">
    <property type="entry name" value="GcvT/YgfZ/DmdA"/>
</dbReference>
<feature type="domain" description="GCVT N-terminal" evidence="1">
    <location>
        <begin position="5"/>
        <end position="262"/>
    </location>
</feature>
<dbReference type="PIRSF" id="PIRSF006487">
    <property type="entry name" value="GcvT"/>
    <property type="match status" value="1"/>
</dbReference>
<sequence length="399" mass="44519">MTSLKDMHISHGAKMGVRNGVEIPLSYGDTAREIAAARKHILLTDYSHMGIAEIAGEDAYEVLNTIVGGDVSALRDEQGMYTVLLDEEGKIITDVYILCDEERFIVVTEWLTGDQLRDLMQAAVDRYKDEFSEIDGVKSLDGERGVLHFEGPYAWELMAEMFGMDVIGLPFHEYMFVERDEILFRAGKHGEFSYKLIVPVARFSEVWQQALEAGKKYDMVVGGLDYQRQVRIENPCWDPSALAGYSRCPVELQMQWALRYTKDEFVGKSAIEQRLAQGVTRRAVGFEAHGEHAAAAAPGDAIYFGDQKIGEVMVCGTIAEDGRHVGRAMLSEALAYADVGPLRLVTAKGDAELRTTAIPFLRNFSFMVNPSEHSYVDPAKPKHLLEQIERKKQALAAAK</sequence>
<accession>A0A4R5LXY0</accession>